<gene>
    <name evidence="2" type="ORF">CUR86_00420</name>
</gene>
<evidence type="ECO:0000259" key="1">
    <source>
        <dbReference type="Pfam" id="PF14341"/>
    </source>
</evidence>
<dbReference type="Proteomes" id="UP001162135">
    <property type="component" value="Unassembled WGS sequence"/>
</dbReference>
<reference evidence="2" key="2">
    <citation type="submission" date="2017-11" db="EMBL/GenBank/DDBJ databases">
        <authorList>
            <person name="Das S.K."/>
        </authorList>
    </citation>
    <scope>NUCLEOTIDE SEQUENCE</scope>
    <source>
        <strain evidence="2">S4-41</strain>
    </source>
</reference>
<proteinExistence type="predicted"/>
<dbReference type="EMBL" id="PGFS01000001">
    <property type="protein sequence ID" value="MDH4571068.1"/>
    <property type="molecule type" value="Genomic_DNA"/>
</dbReference>
<protein>
    <recommendedName>
        <fullName evidence="1">Type 4 fimbrial biogenesis protein PilX N-terminal domain-containing protein</fullName>
    </recommendedName>
</protein>
<name>A0ABT6I005_9GAMM</name>
<dbReference type="Pfam" id="PF14341">
    <property type="entry name" value="PilX_N"/>
    <property type="match status" value="1"/>
</dbReference>
<organism evidence="2 3">
    <name type="scientific">Salinicola acroporae</name>
    <dbReference type="NCBI Taxonomy" id="1541440"/>
    <lineage>
        <taxon>Bacteria</taxon>
        <taxon>Pseudomonadati</taxon>
        <taxon>Pseudomonadota</taxon>
        <taxon>Gammaproteobacteria</taxon>
        <taxon>Oceanospirillales</taxon>
        <taxon>Halomonadaceae</taxon>
        <taxon>Salinicola</taxon>
    </lineage>
</organism>
<dbReference type="InterPro" id="IPR025746">
    <property type="entry name" value="PilX_N_dom"/>
</dbReference>
<keyword evidence="3" id="KW-1185">Reference proteome</keyword>
<feature type="domain" description="Type 4 fimbrial biogenesis protein PilX N-terminal" evidence="1">
    <location>
        <begin position="6"/>
        <end position="56"/>
    </location>
</feature>
<sequence length="178" mass="19079">MPGDQRGAALLVTLVMVALVSMLALAVSDSTRVQQQLSANEAARQMAFQAAEAGLRSAEVAIEDSGDLGLFCNAGGERYNITTLDGLDDDAHWRSLESTGAVANFTLYSSDSGGFVPAPRYMIGCIAPSLVDGYQEVDPAVKGQAEEDPEQRYFFRVFSIGFGPGGRAVQRLEARYVY</sequence>
<dbReference type="RefSeq" id="WP_110717273.1">
    <property type="nucleotide sequence ID" value="NZ_PGFS01000001.1"/>
</dbReference>
<accession>A0ABT6I005</accession>
<evidence type="ECO:0000313" key="3">
    <source>
        <dbReference type="Proteomes" id="UP001162135"/>
    </source>
</evidence>
<reference evidence="2" key="1">
    <citation type="journal article" date="2015" name="Antonie Van Leeuwenhoek">
        <title>Comparative 16S rRNA signatures and multilocus sequence analysis for the genus Salinicola and description of Salinicola acroporae sp. nov., isolated from coral Acropora digitifera.</title>
        <authorList>
            <person name="Lepcha R.T."/>
            <person name="Poddar A."/>
            <person name="Schumann P."/>
            <person name="Das S.K."/>
        </authorList>
    </citation>
    <scope>NUCLEOTIDE SEQUENCE</scope>
    <source>
        <strain evidence="2">S4-41</strain>
    </source>
</reference>
<evidence type="ECO:0000313" key="2">
    <source>
        <dbReference type="EMBL" id="MDH4571068.1"/>
    </source>
</evidence>
<comment type="caution">
    <text evidence="2">The sequence shown here is derived from an EMBL/GenBank/DDBJ whole genome shotgun (WGS) entry which is preliminary data.</text>
</comment>